<keyword evidence="3 6" id="KW-0812">Transmembrane</keyword>
<dbReference type="PROSITE" id="PS50850">
    <property type="entry name" value="MFS"/>
    <property type="match status" value="1"/>
</dbReference>
<dbReference type="Pfam" id="PF07690">
    <property type="entry name" value="MFS_1"/>
    <property type="match status" value="1"/>
</dbReference>
<evidence type="ECO:0000313" key="9">
    <source>
        <dbReference type="Proteomes" id="UP001178507"/>
    </source>
</evidence>
<feature type="domain" description="Major facilitator superfamily (MFS) profile" evidence="7">
    <location>
        <begin position="1"/>
        <end position="184"/>
    </location>
</feature>
<reference evidence="8" key="1">
    <citation type="submission" date="2023-08" db="EMBL/GenBank/DDBJ databases">
        <authorList>
            <person name="Chen Y."/>
            <person name="Shah S."/>
            <person name="Dougan E. K."/>
            <person name="Thang M."/>
            <person name="Chan C."/>
        </authorList>
    </citation>
    <scope>NUCLEOTIDE SEQUENCE</scope>
</reference>
<comment type="subcellular location">
    <subcellularLocation>
        <location evidence="1">Membrane</location>
        <topology evidence="1">Multi-pass membrane protein</topology>
    </subcellularLocation>
</comment>
<feature type="transmembrane region" description="Helical" evidence="6">
    <location>
        <begin position="212"/>
        <end position="235"/>
    </location>
</feature>
<dbReference type="EMBL" id="CAUJNA010003560">
    <property type="protein sequence ID" value="CAJ1404875.1"/>
    <property type="molecule type" value="Genomic_DNA"/>
</dbReference>
<protein>
    <recommendedName>
        <fullName evidence="7">Major facilitator superfamily (MFS) profile domain-containing protein</fullName>
    </recommendedName>
</protein>
<dbReference type="PANTHER" id="PTHR23506">
    <property type="entry name" value="GH10249P"/>
    <property type="match status" value="1"/>
</dbReference>
<name>A0AA36JES9_9DINO</name>
<keyword evidence="4 6" id="KW-1133">Transmembrane helix</keyword>
<dbReference type="Proteomes" id="UP001178507">
    <property type="component" value="Unassembled WGS sequence"/>
</dbReference>
<evidence type="ECO:0000259" key="7">
    <source>
        <dbReference type="PROSITE" id="PS50850"/>
    </source>
</evidence>
<dbReference type="InterPro" id="IPR036259">
    <property type="entry name" value="MFS_trans_sf"/>
</dbReference>
<evidence type="ECO:0000256" key="2">
    <source>
        <dbReference type="ARBA" id="ARBA00022448"/>
    </source>
</evidence>
<keyword evidence="2" id="KW-0813">Transport</keyword>
<evidence type="ECO:0000256" key="1">
    <source>
        <dbReference type="ARBA" id="ARBA00004141"/>
    </source>
</evidence>
<evidence type="ECO:0000313" key="8">
    <source>
        <dbReference type="EMBL" id="CAJ1404875.1"/>
    </source>
</evidence>
<dbReference type="PANTHER" id="PTHR23506:SF23">
    <property type="entry name" value="GH10249P"/>
    <property type="match status" value="1"/>
</dbReference>
<evidence type="ECO:0000256" key="3">
    <source>
        <dbReference type="ARBA" id="ARBA00022692"/>
    </source>
</evidence>
<feature type="transmembrane region" description="Helical" evidence="6">
    <location>
        <begin position="12"/>
        <end position="32"/>
    </location>
</feature>
<dbReference type="InterPro" id="IPR020846">
    <property type="entry name" value="MFS_dom"/>
</dbReference>
<feature type="transmembrane region" description="Helical" evidence="6">
    <location>
        <begin position="158"/>
        <end position="177"/>
    </location>
</feature>
<dbReference type="SUPFAM" id="SSF103473">
    <property type="entry name" value="MFS general substrate transporter"/>
    <property type="match status" value="1"/>
</dbReference>
<evidence type="ECO:0000256" key="4">
    <source>
        <dbReference type="ARBA" id="ARBA00022989"/>
    </source>
</evidence>
<keyword evidence="5 6" id="KW-0472">Membrane</keyword>
<gene>
    <name evidence="8" type="ORF">EVOR1521_LOCUS27247</name>
</gene>
<proteinExistence type="predicted"/>
<feature type="transmembrane region" description="Helical" evidence="6">
    <location>
        <begin position="66"/>
        <end position="85"/>
    </location>
</feature>
<comment type="caution">
    <text evidence="8">The sequence shown here is derived from an EMBL/GenBank/DDBJ whole genome shotgun (WGS) entry which is preliminary data.</text>
</comment>
<dbReference type="InterPro" id="IPR050930">
    <property type="entry name" value="MFS_Vesicular_Transporter"/>
</dbReference>
<feature type="transmembrane region" description="Helical" evidence="6">
    <location>
        <begin position="91"/>
        <end position="113"/>
    </location>
</feature>
<dbReference type="InterPro" id="IPR011701">
    <property type="entry name" value="MFS"/>
</dbReference>
<feature type="transmembrane region" description="Helical" evidence="6">
    <location>
        <begin position="125"/>
        <end position="146"/>
    </location>
</feature>
<dbReference type="GO" id="GO:0016020">
    <property type="term" value="C:membrane"/>
    <property type="evidence" value="ECO:0007669"/>
    <property type="project" value="UniProtKB-SubCell"/>
</dbReference>
<feature type="transmembrane region" description="Helical" evidence="6">
    <location>
        <begin position="38"/>
        <end position="59"/>
    </location>
</feature>
<keyword evidence="9" id="KW-1185">Reference proteome</keyword>
<dbReference type="AlphaFoldDB" id="A0AA36JES9"/>
<sequence length="398" mass="41173">MSGRPVASASRLVIFAILFLLTGYVTIVPFLVPKAQVGIILSTQGWASVAALIPSGFAIDKYGAKAILQLGVAMAMGGIALAASASFHSQLISRVVVGAATSVIFNAAMALIMEHFVEPLRSEHLGLAVGLGSLGNVAGPLLVGALFDGARMGGLPEPQFWCLVPPLLGFAAVWQMLRAVPDKSEPLLDPEDDSSLLAKACGGVFLFRRAKVLVLTLELVCIFAANNAFMTLGAIELHRRGFSSSQIGMMTMPSGLFQCLLSQWAGRFAGSAVNRERVLLATPLLLGLALLPLSLLGDRWLVPQLLAALVLSSAAQGATDAPAMSMMADLAKAEGIGYGQSLTATEMAINAGLALGPAVAVAFPSLSLPALSSAAGGWALLSALCSAWKLRGVPHFTG</sequence>
<dbReference type="GO" id="GO:0022857">
    <property type="term" value="F:transmembrane transporter activity"/>
    <property type="evidence" value="ECO:0007669"/>
    <property type="project" value="InterPro"/>
</dbReference>
<accession>A0AA36JES9</accession>
<evidence type="ECO:0000256" key="6">
    <source>
        <dbReference type="SAM" id="Phobius"/>
    </source>
</evidence>
<dbReference type="Gene3D" id="1.20.1250.20">
    <property type="entry name" value="MFS general substrate transporter like domains"/>
    <property type="match status" value="2"/>
</dbReference>
<evidence type="ECO:0000256" key="5">
    <source>
        <dbReference type="ARBA" id="ARBA00023136"/>
    </source>
</evidence>
<organism evidence="8 9">
    <name type="scientific">Effrenium voratum</name>
    <dbReference type="NCBI Taxonomy" id="2562239"/>
    <lineage>
        <taxon>Eukaryota</taxon>
        <taxon>Sar</taxon>
        <taxon>Alveolata</taxon>
        <taxon>Dinophyceae</taxon>
        <taxon>Suessiales</taxon>
        <taxon>Symbiodiniaceae</taxon>
        <taxon>Effrenium</taxon>
    </lineage>
</organism>